<feature type="region of interest" description="Disordered" evidence="1">
    <location>
        <begin position="134"/>
        <end position="156"/>
    </location>
</feature>
<feature type="region of interest" description="Disordered" evidence="1">
    <location>
        <begin position="102"/>
        <end position="121"/>
    </location>
</feature>
<dbReference type="EMBL" id="ML121543">
    <property type="protein sequence ID" value="RPB24119.1"/>
    <property type="molecule type" value="Genomic_DNA"/>
</dbReference>
<feature type="compositionally biased region" description="Basic and acidic residues" evidence="1">
    <location>
        <begin position="39"/>
        <end position="51"/>
    </location>
</feature>
<name>A0A3N4LRF7_9PEZI</name>
<evidence type="ECO:0000313" key="2">
    <source>
        <dbReference type="EMBL" id="RPB24119.1"/>
    </source>
</evidence>
<sequence>MIEPSLRTLPPLAPSRDSYGSNPARFYQHHHQSHQARSLPEERPKQDNMDKSGDCMVILPFSRSAFRGSQHAGPNKCECSSFFMSPGDPSACLCGHPASCHNPNPSGSESSSSNESSPYMPPISMFTQGYAEPMLSPPASVQYPSPPRSDSHSYHHQEDALTPVILTRLARLEKLLTSEIQARQILQENQKHIQLTQQRLSQHFRYLSEEIDLIITKSGESARETLDFEVLNQRQKKMADDIEGIQIALEGLDERTEDLEFRNDDLEKWVEEEKEGVRMASGRVGSERDEEVVSKASTQKEDGAPHSKRATLALTTTTTVSVMTDASTLPSPPPSSKRRRSPSDAAPPSYELSCSGAGTKSLAVANKRLRHTA</sequence>
<evidence type="ECO:0000256" key="1">
    <source>
        <dbReference type="SAM" id="MobiDB-lite"/>
    </source>
</evidence>
<gene>
    <name evidence="2" type="ORF">L211DRAFT_207919</name>
</gene>
<organism evidence="2 3">
    <name type="scientific">Terfezia boudieri ATCC MYA-4762</name>
    <dbReference type="NCBI Taxonomy" id="1051890"/>
    <lineage>
        <taxon>Eukaryota</taxon>
        <taxon>Fungi</taxon>
        <taxon>Dikarya</taxon>
        <taxon>Ascomycota</taxon>
        <taxon>Pezizomycotina</taxon>
        <taxon>Pezizomycetes</taxon>
        <taxon>Pezizales</taxon>
        <taxon>Pezizaceae</taxon>
        <taxon>Terfezia</taxon>
    </lineage>
</organism>
<proteinExistence type="predicted"/>
<keyword evidence="3" id="KW-1185">Reference proteome</keyword>
<feature type="compositionally biased region" description="Basic and acidic residues" evidence="1">
    <location>
        <begin position="285"/>
        <end position="305"/>
    </location>
</feature>
<protein>
    <submittedName>
        <fullName evidence="2">Uncharacterized protein</fullName>
    </submittedName>
</protein>
<dbReference type="InParanoid" id="A0A3N4LRF7"/>
<feature type="compositionally biased region" description="Low complexity" evidence="1">
    <location>
        <begin position="311"/>
        <end position="329"/>
    </location>
</feature>
<feature type="compositionally biased region" description="Low complexity" evidence="1">
    <location>
        <begin position="102"/>
        <end position="118"/>
    </location>
</feature>
<evidence type="ECO:0000313" key="3">
    <source>
        <dbReference type="Proteomes" id="UP000267821"/>
    </source>
</evidence>
<feature type="region of interest" description="Disordered" evidence="1">
    <location>
        <begin position="1"/>
        <end position="51"/>
    </location>
</feature>
<dbReference type="AlphaFoldDB" id="A0A3N4LRF7"/>
<accession>A0A3N4LRF7</accession>
<feature type="region of interest" description="Disordered" evidence="1">
    <location>
        <begin position="277"/>
        <end position="360"/>
    </location>
</feature>
<dbReference type="OrthoDB" id="5350897at2759"/>
<dbReference type="Proteomes" id="UP000267821">
    <property type="component" value="Unassembled WGS sequence"/>
</dbReference>
<reference evidence="2 3" key="1">
    <citation type="journal article" date="2018" name="Nat. Ecol. Evol.">
        <title>Pezizomycetes genomes reveal the molecular basis of ectomycorrhizal truffle lifestyle.</title>
        <authorList>
            <person name="Murat C."/>
            <person name="Payen T."/>
            <person name="Noel B."/>
            <person name="Kuo A."/>
            <person name="Morin E."/>
            <person name="Chen J."/>
            <person name="Kohler A."/>
            <person name="Krizsan K."/>
            <person name="Balestrini R."/>
            <person name="Da Silva C."/>
            <person name="Montanini B."/>
            <person name="Hainaut M."/>
            <person name="Levati E."/>
            <person name="Barry K.W."/>
            <person name="Belfiori B."/>
            <person name="Cichocki N."/>
            <person name="Clum A."/>
            <person name="Dockter R.B."/>
            <person name="Fauchery L."/>
            <person name="Guy J."/>
            <person name="Iotti M."/>
            <person name="Le Tacon F."/>
            <person name="Lindquist E.A."/>
            <person name="Lipzen A."/>
            <person name="Malagnac F."/>
            <person name="Mello A."/>
            <person name="Molinier V."/>
            <person name="Miyauchi S."/>
            <person name="Poulain J."/>
            <person name="Riccioni C."/>
            <person name="Rubini A."/>
            <person name="Sitrit Y."/>
            <person name="Splivallo R."/>
            <person name="Traeger S."/>
            <person name="Wang M."/>
            <person name="Zifcakova L."/>
            <person name="Wipf D."/>
            <person name="Zambonelli A."/>
            <person name="Paolocci F."/>
            <person name="Nowrousian M."/>
            <person name="Ottonello S."/>
            <person name="Baldrian P."/>
            <person name="Spatafora J.W."/>
            <person name="Henrissat B."/>
            <person name="Nagy L.G."/>
            <person name="Aury J.M."/>
            <person name="Wincker P."/>
            <person name="Grigoriev I.V."/>
            <person name="Bonfante P."/>
            <person name="Martin F.M."/>
        </authorList>
    </citation>
    <scope>NUCLEOTIDE SEQUENCE [LARGE SCALE GENOMIC DNA]</scope>
    <source>
        <strain evidence="2 3">ATCC MYA-4762</strain>
    </source>
</reference>